<dbReference type="PANTHER" id="PTHR43798:SF33">
    <property type="entry name" value="HYDROLASE, PUTATIVE (AFU_ORTHOLOGUE AFUA_2G14860)-RELATED"/>
    <property type="match status" value="1"/>
</dbReference>
<dbReference type="RefSeq" id="WP_267534794.1">
    <property type="nucleotide sequence ID" value="NZ_JAPNKA010000001.1"/>
</dbReference>
<dbReference type="Pfam" id="PF00561">
    <property type="entry name" value="Abhydrolase_1"/>
    <property type="match status" value="1"/>
</dbReference>
<evidence type="ECO:0000313" key="3">
    <source>
        <dbReference type="EMBL" id="MCY1075881.1"/>
    </source>
</evidence>
<proteinExistence type="predicted"/>
<reference evidence="3 4" key="1">
    <citation type="submission" date="2022-11" db="EMBL/GenBank/DDBJ databases">
        <title>Minimal conservation of predation-associated metabolite biosynthetic gene clusters underscores biosynthetic potential of Myxococcota including descriptions for ten novel species: Archangium lansinium sp. nov., Myxococcus landrumus sp. nov., Nannocystis bai.</title>
        <authorList>
            <person name="Ahearne A."/>
            <person name="Stevens C."/>
            <person name="Phillips K."/>
        </authorList>
    </citation>
    <scope>NUCLEOTIDE SEQUENCE [LARGE SCALE GENOMIC DNA]</scope>
    <source>
        <strain evidence="3 4">MIWBW</strain>
    </source>
</reference>
<dbReference type="PRINTS" id="PR00412">
    <property type="entry name" value="EPOXHYDRLASE"/>
</dbReference>
<keyword evidence="3" id="KW-0378">Hydrolase</keyword>
<evidence type="ECO:0000256" key="1">
    <source>
        <dbReference type="SAM" id="SignalP"/>
    </source>
</evidence>
<organism evidence="3 4">
    <name type="scientific">Archangium lansingense</name>
    <dbReference type="NCBI Taxonomy" id="2995310"/>
    <lineage>
        <taxon>Bacteria</taxon>
        <taxon>Pseudomonadati</taxon>
        <taxon>Myxococcota</taxon>
        <taxon>Myxococcia</taxon>
        <taxon>Myxococcales</taxon>
        <taxon>Cystobacterineae</taxon>
        <taxon>Archangiaceae</taxon>
        <taxon>Archangium</taxon>
    </lineage>
</organism>
<gene>
    <name evidence="3" type="ORF">OV287_15515</name>
</gene>
<protein>
    <submittedName>
        <fullName evidence="3">Haloalkane dehalogenase</fullName>
        <ecNumber evidence="3">3.8.1.5</ecNumber>
    </submittedName>
</protein>
<name>A0ABT4A2Q1_9BACT</name>
<dbReference type="InterPro" id="IPR050266">
    <property type="entry name" value="AB_hydrolase_sf"/>
</dbReference>
<feature type="chain" id="PRO_5045917304" evidence="1">
    <location>
        <begin position="17"/>
        <end position="319"/>
    </location>
</feature>
<dbReference type="EC" id="3.8.1.5" evidence="3"/>
<dbReference type="InterPro" id="IPR000073">
    <property type="entry name" value="AB_hydrolase_1"/>
</dbReference>
<keyword evidence="4" id="KW-1185">Reference proteome</keyword>
<feature type="domain" description="AB hydrolase-1" evidence="2">
    <location>
        <begin position="53"/>
        <end position="160"/>
    </location>
</feature>
<dbReference type="NCBIfam" id="NF002938">
    <property type="entry name" value="PRK03592.1"/>
    <property type="match status" value="1"/>
</dbReference>
<dbReference type="PRINTS" id="PR00111">
    <property type="entry name" value="ABHYDROLASE"/>
</dbReference>
<keyword evidence="1" id="KW-0732">Signal</keyword>
<dbReference type="EMBL" id="JAPNKA010000001">
    <property type="protein sequence ID" value="MCY1075881.1"/>
    <property type="molecule type" value="Genomic_DNA"/>
</dbReference>
<dbReference type="PROSITE" id="PS51257">
    <property type="entry name" value="PROKAR_LIPOPROTEIN"/>
    <property type="match status" value="1"/>
</dbReference>
<dbReference type="Gene3D" id="3.40.50.1820">
    <property type="entry name" value="alpha/beta hydrolase"/>
    <property type="match status" value="1"/>
</dbReference>
<dbReference type="InterPro" id="IPR029058">
    <property type="entry name" value="AB_hydrolase_fold"/>
</dbReference>
<dbReference type="InterPro" id="IPR000639">
    <property type="entry name" value="Epox_hydrolase-like"/>
</dbReference>
<feature type="signal peptide" evidence="1">
    <location>
        <begin position="1"/>
        <end position="16"/>
    </location>
</feature>
<evidence type="ECO:0000313" key="4">
    <source>
        <dbReference type="Proteomes" id="UP001207654"/>
    </source>
</evidence>
<evidence type="ECO:0000259" key="2">
    <source>
        <dbReference type="Pfam" id="PF00561"/>
    </source>
</evidence>
<dbReference type="SUPFAM" id="SSF53474">
    <property type="entry name" value="alpha/beta-Hydrolases"/>
    <property type="match status" value="1"/>
</dbReference>
<dbReference type="Proteomes" id="UP001207654">
    <property type="component" value="Unassembled WGS sequence"/>
</dbReference>
<sequence length="319" mass="35330">MSKLRLFPLLLPVALAACLRATTSPAPHPPETSMRDVNVLDSHMAYREAGHGPTVVLLHGNPTSSYVWRNVIPHLAGHHRVLAPDLIGMGDSGKPDIAYRFADHARYLDAWFDTLELHDVVLVGYDWGGALAMDWATRHPERVRGLVVFETFFRSLKWSDYPPQGAELFKNLRTPGVGETLVLEQNQFLPRSLGAGVKRGLTESEAAVYYTPYPDPASRRPLLAWPRELPIENQPAEVMAVLDRYVDWMAASPSVPKLLLTFDSPTPLGSPATVEWARNTFAALEVVALGQAGHHASEDLPDDIGQTIARWLNRHPGHP</sequence>
<dbReference type="GO" id="GO:0018786">
    <property type="term" value="F:haloalkane dehalogenase activity"/>
    <property type="evidence" value="ECO:0007669"/>
    <property type="project" value="UniProtKB-EC"/>
</dbReference>
<accession>A0ABT4A2Q1</accession>
<dbReference type="PANTHER" id="PTHR43798">
    <property type="entry name" value="MONOACYLGLYCEROL LIPASE"/>
    <property type="match status" value="1"/>
</dbReference>
<comment type="caution">
    <text evidence="3">The sequence shown here is derived from an EMBL/GenBank/DDBJ whole genome shotgun (WGS) entry which is preliminary data.</text>
</comment>